<accession>A2EBU6</accession>
<dbReference type="InterPro" id="IPR011701">
    <property type="entry name" value="MFS"/>
</dbReference>
<evidence type="ECO:0000256" key="4">
    <source>
        <dbReference type="ARBA" id="ARBA00022989"/>
    </source>
</evidence>
<feature type="transmembrane region" description="Helical" evidence="6">
    <location>
        <begin position="367"/>
        <end position="390"/>
    </location>
</feature>
<comment type="subcellular location">
    <subcellularLocation>
        <location evidence="1">Membrane</location>
        <topology evidence="1">Multi-pass membrane protein</topology>
    </subcellularLocation>
</comment>
<dbReference type="EMBL" id="DS113348">
    <property type="protein sequence ID" value="EAY09908.1"/>
    <property type="molecule type" value="Genomic_DNA"/>
</dbReference>
<name>A2EBU6_TRIV3</name>
<feature type="transmembrane region" description="Helical" evidence="6">
    <location>
        <begin position="71"/>
        <end position="92"/>
    </location>
</feature>
<protein>
    <submittedName>
        <fullName evidence="7">Major Facilitator Superfamily protein</fullName>
    </submittedName>
</protein>
<dbReference type="GO" id="GO:0016020">
    <property type="term" value="C:membrane"/>
    <property type="evidence" value="ECO:0000318"/>
    <property type="project" value="GO_Central"/>
</dbReference>
<gene>
    <name evidence="7" type="ORF">TVAG_374150</name>
</gene>
<dbReference type="PANTHER" id="PTHR19432:SF26">
    <property type="entry name" value="MAJOR FACILITATOR SUPERFAMILY (MFS) PROFILE DOMAIN-CONTAINING PROTEIN"/>
    <property type="match status" value="1"/>
</dbReference>
<organism evidence="7 8">
    <name type="scientific">Trichomonas vaginalis (strain ATCC PRA-98 / G3)</name>
    <dbReference type="NCBI Taxonomy" id="412133"/>
    <lineage>
        <taxon>Eukaryota</taxon>
        <taxon>Metamonada</taxon>
        <taxon>Parabasalia</taxon>
        <taxon>Trichomonadida</taxon>
        <taxon>Trichomonadidae</taxon>
        <taxon>Trichomonas</taxon>
    </lineage>
</organism>
<feature type="transmembrane region" description="Helical" evidence="6">
    <location>
        <begin position="433"/>
        <end position="454"/>
    </location>
</feature>
<dbReference type="SUPFAM" id="SSF103473">
    <property type="entry name" value="MFS general substrate transporter"/>
    <property type="match status" value="1"/>
</dbReference>
<feature type="transmembrane region" description="Helical" evidence="6">
    <location>
        <begin position="259"/>
        <end position="279"/>
    </location>
</feature>
<reference evidence="7" key="1">
    <citation type="submission" date="2006-10" db="EMBL/GenBank/DDBJ databases">
        <authorList>
            <person name="Amadeo P."/>
            <person name="Zhao Q."/>
            <person name="Wortman J."/>
            <person name="Fraser-Liggett C."/>
            <person name="Carlton J."/>
        </authorList>
    </citation>
    <scope>NUCLEOTIDE SEQUENCE</scope>
    <source>
        <strain evidence="7">G3</strain>
    </source>
</reference>
<evidence type="ECO:0000256" key="1">
    <source>
        <dbReference type="ARBA" id="ARBA00004141"/>
    </source>
</evidence>
<dbReference type="Proteomes" id="UP000001542">
    <property type="component" value="Unassembled WGS sequence"/>
</dbReference>
<feature type="transmembrane region" description="Helical" evidence="6">
    <location>
        <begin position="211"/>
        <end position="230"/>
    </location>
</feature>
<dbReference type="VEuPathDB" id="TrichDB:TVAGG3_0464000"/>
<dbReference type="VEuPathDB" id="TrichDB:TVAG_374150"/>
<keyword evidence="4 6" id="KW-1133">Transmembrane helix</keyword>
<reference evidence="7" key="2">
    <citation type="journal article" date="2007" name="Science">
        <title>Draft genome sequence of the sexually transmitted pathogen Trichomonas vaginalis.</title>
        <authorList>
            <person name="Carlton J.M."/>
            <person name="Hirt R.P."/>
            <person name="Silva J.C."/>
            <person name="Delcher A.L."/>
            <person name="Schatz M."/>
            <person name="Zhao Q."/>
            <person name="Wortman J.R."/>
            <person name="Bidwell S.L."/>
            <person name="Alsmark U.C.M."/>
            <person name="Besteiro S."/>
            <person name="Sicheritz-Ponten T."/>
            <person name="Noel C.J."/>
            <person name="Dacks J.B."/>
            <person name="Foster P.G."/>
            <person name="Simillion C."/>
            <person name="Van de Peer Y."/>
            <person name="Miranda-Saavedra D."/>
            <person name="Barton G.J."/>
            <person name="Westrop G.D."/>
            <person name="Mueller S."/>
            <person name="Dessi D."/>
            <person name="Fiori P.L."/>
            <person name="Ren Q."/>
            <person name="Paulsen I."/>
            <person name="Zhang H."/>
            <person name="Bastida-Corcuera F.D."/>
            <person name="Simoes-Barbosa A."/>
            <person name="Brown M.T."/>
            <person name="Hayes R.D."/>
            <person name="Mukherjee M."/>
            <person name="Okumura C.Y."/>
            <person name="Schneider R."/>
            <person name="Smith A.J."/>
            <person name="Vanacova S."/>
            <person name="Villalvazo M."/>
            <person name="Haas B.J."/>
            <person name="Pertea M."/>
            <person name="Feldblyum T.V."/>
            <person name="Utterback T.R."/>
            <person name="Shu C.L."/>
            <person name="Osoegawa K."/>
            <person name="de Jong P.J."/>
            <person name="Hrdy I."/>
            <person name="Horvathova L."/>
            <person name="Zubacova Z."/>
            <person name="Dolezal P."/>
            <person name="Malik S.B."/>
            <person name="Logsdon J.M. Jr."/>
            <person name="Henze K."/>
            <person name="Gupta A."/>
            <person name="Wang C.C."/>
            <person name="Dunne R.L."/>
            <person name="Upcroft J.A."/>
            <person name="Upcroft P."/>
            <person name="White O."/>
            <person name="Salzberg S.L."/>
            <person name="Tang P."/>
            <person name="Chiu C.-H."/>
            <person name="Lee Y.-S."/>
            <person name="Embley T.M."/>
            <person name="Coombs G.H."/>
            <person name="Mottram J.C."/>
            <person name="Tachezy J."/>
            <person name="Fraser-Liggett C.M."/>
            <person name="Johnson P.J."/>
        </authorList>
    </citation>
    <scope>NUCLEOTIDE SEQUENCE [LARGE SCALE GENOMIC DNA]</scope>
    <source>
        <strain evidence="7">G3</strain>
    </source>
</reference>
<evidence type="ECO:0000313" key="7">
    <source>
        <dbReference type="EMBL" id="EAY09908.1"/>
    </source>
</evidence>
<dbReference type="Pfam" id="PF07690">
    <property type="entry name" value="MFS_1"/>
    <property type="match status" value="1"/>
</dbReference>
<dbReference type="KEGG" id="tva:4767839"/>
<keyword evidence="8" id="KW-1185">Reference proteome</keyword>
<dbReference type="PANTHER" id="PTHR19432">
    <property type="entry name" value="SUGAR TRANSPORTER"/>
    <property type="match status" value="1"/>
</dbReference>
<evidence type="ECO:0000256" key="2">
    <source>
        <dbReference type="ARBA" id="ARBA00022448"/>
    </source>
</evidence>
<evidence type="ECO:0000256" key="5">
    <source>
        <dbReference type="ARBA" id="ARBA00023136"/>
    </source>
</evidence>
<feature type="transmembrane region" description="Helical" evidence="6">
    <location>
        <begin position="341"/>
        <end position="361"/>
    </location>
</feature>
<dbReference type="eggNOG" id="KOG0637">
    <property type="taxonomic scope" value="Eukaryota"/>
</dbReference>
<dbReference type="GO" id="GO:0008506">
    <property type="term" value="F:sucrose:proton symporter activity"/>
    <property type="evidence" value="ECO:0000318"/>
    <property type="project" value="GO_Central"/>
</dbReference>
<feature type="transmembrane region" description="Helical" evidence="6">
    <location>
        <begin position="402"/>
        <end position="427"/>
    </location>
</feature>
<dbReference type="Gene3D" id="1.20.1250.20">
    <property type="entry name" value="MFS general substrate transporter like domains"/>
    <property type="match status" value="1"/>
</dbReference>
<dbReference type="InterPro" id="IPR036259">
    <property type="entry name" value="MFS_trans_sf"/>
</dbReference>
<feature type="transmembrane region" description="Helical" evidence="6">
    <location>
        <begin position="104"/>
        <end position="122"/>
    </location>
</feature>
<dbReference type="OMA" id="GIAWAGM"/>
<dbReference type="AlphaFoldDB" id="A2EBU6"/>
<dbReference type="FunCoup" id="A2EBU6">
    <property type="interactions" value="103"/>
</dbReference>
<evidence type="ECO:0000256" key="6">
    <source>
        <dbReference type="SAM" id="Phobius"/>
    </source>
</evidence>
<sequence length="469" mass="51786">MKEESSAPSLSGFGADQPRFVTITEPKEELSIIRIIGITAALLGYQLSYSCNFSIITPIIGRLRFASYMKSIVWCIAPICDFLVQTTVGYYSDKCHSRLGRRRPFIITGGVGLITSVLIMFFCENIGHGISEKHWRTVSQVFFIIAFTIMNISLNTIQCPARALISDILPDHQKVVGYTIATIMNGLGAIIVNLIGGLSLYKYTPLSNEKFLFTIGFISALVTILITSLVSPERRFNIHVETKNVWVELFNSFRYAPAVVIRAAISYFLGWCAIFAYLVEITNYFGEIIYSGEASDADPVAHQKYVDGVNFGMLTLAVMYSVSLLYGFIQPTIVKLIGAKLSLTISMFIAVVVFIAFNFIFNKWVLLFLFGLLGIPYLVLCSIPFTIVSMSVSEKDVGKNFGVVNAFGCFGQQLANLSIVYGVAAALPDRPNLLIALETVFAFATGIFAHFLIVPEEKKQAINSQPLLG</sequence>
<evidence type="ECO:0000313" key="8">
    <source>
        <dbReference type="Proteomes" id="UP000001542"/>
    </source>
</evidence>
<keyword evidence="3 6" id="KW-0812">Transmembrane</keyword>
<proteinExistence type="predicted"/>
<keyword evidence="5 6" id="KW-0472">Membrane</keyword>
<dbReference type="InParanoid" id="A2EBU6"/>
<dbReference type="FunFam" id="1.20.1250.20:FF:000531">
    <property type="entry name" value="Major Facilitator Superfamily protein"/>
    <property type="match status" value="1"/>
</dbReference>
<dbReference type="SMR" id="A2EBU6"/>
<keyword evidence="2" id="KW-0813">Transport</keyword>
<feature type="transmembrane region" description="Helical" evidence="6">
    <location>
        <begin position="309"/>
        <end position="329"/>
    </location>
</feature>
<feature type="transmembrane region" description="Helical" evidence="6">
    <location>
        <begin position="175"/>
        <end position="199"/>
    </location>
</feature>
<feature type="transmembrane region" description="Helical" evidence="6">
    <location>
        <begin position="134"/>
        <end position="154"/>
    </location>
</feature>
<evidence type="ECO:0000256" key="3">
    <source>
        <dbReference type="ARBA" id="ARBA00022692"/>
    </source>
</evidence>
<dbReference type="RefSeq" id="XP_001322131.1">
    <property type="nucleotide sequence ID" value="XM_001322096.1"/>
</dbReference>
<dbReference type="OrthoDB" id="28755at2759"/>